<evidence type="ECO:0000256" key="2">
    <source>
        <dbReference type="ARBA" id="ARBA00009160"/>
    </source>
</evidence>
<keyword evidence="4 6" id="KW-1133">Transmembrane helix</keyword>
<feature type="transmembrane region" description="Helical" evidence="6">
    <location>
        <begin position="31"/>
        <end position="56"/>
    </location>
</feature>
<gene>
    <name evidence="7" type="ordered locus">HTH_1870</name>
</gene>
<keyword evidence="5 6" id="KW-0472">Membrane</keyword>
<evidence type="ECO:0000256" key="6">
    <source>
        <dbReference type="SAM" id="Phobius"/>
    </source>
</evidence>
<comment type="similarity">
    <text evidence="2">Belongs to the FUN14 family.</text>
</comment>
<dbReference type="eggNOG" id="COG2383">
    <property type="taxonomic scope" value="Bacteria"/>
</dbReference>
<evidence type="ECO:0000256" key="3">
    <source>
        <dbReference type="ARBA" id="ARBA00022692"/>
    </source>
</evidence>
<accession>D3DKG2</accession>
<proteinExistence type="inferred from homology"/>
<evidence type="ECO:0000256" key="5">
    <source>
        <dbReference type="ARBA" id="ARBA00023136"/>
    </source>
</evidence>
<dbReference type="STRING" id="608538.HTH_1870"/>
<keyword evidence="8" id="KW-1185">Reference proteome</keyword>
<evidence type="ECO:0000256" key="4">
    <source>
        <dbReference type="ARBA" id="ARBA00022989"/>
    </source>
</evidence>
<dbReference type="RefSeq" id="WP_012964494.1">
    <property type="nucleotide sequence ID" value="NC_013799.1"/>
</dbReference>
<dbReference type="KEGG" id="hte:Hydth_1852"/>
<dbReference type="EMBL" id="AP011112">
    <property type="protein sequence ID" value="BAI70314.1"/>
    <property type="molecule type" value="Genomic_DNA"/>
</dbReference>
<protein>
    <recommendedName>
        <fullName evidence="9">FUN14 family protein</fullName>
    </recommendedName>
</protein>
<name>D3DKG2_HYDTT</name>
<dbReference type="InterPro" id="IPR007014">
    <property type="entry name" value="FUN14"/>
</dbReference>
<reference evidence="7 8" key="1">
    <citation type="journal article" date="2010" name="J. Bacteriol.">
        <title>Complete genome sequence of the thermophilic, obligately chemolithoautotrophic hydrogen-oxidizing bacterium Hydrogenobacter thermophilus TK-6.</title>
        <authorList>
            <person name="Arai H."/>
            <person name="Kanbe H."/>
            <person name="Ishii M."/>
            <person name="Igarashi Y."/>
        </authorList>
    </citation>
    <scope>NUCLEOTIDE SEQUENCE [LARGE SCALE GENOMIC DNA]</scope>
    <source>
        <strain evidence="8">DSM 6534 / IAM 12695 / TK-6 [Tokyo]</strain>
    </source>
</reference>
<evidence type="ECO:0000313" key="7">
    <source>
        <dbReference type="EMBL" id="BAI70314.1"/>
    </source>
</evidence>
<dbReference type="Proteomes" id="UP000002574">
    <property type="component" value="Chromosome"/>
</dbReference>
<feature type="transmembrane region" description="Helical" evidence="6">
    <location>
        <begin position="76"/>
        <end position="94"/>
    </location>
</feature>
<keyword evidence="3 6" id="KW-0812">Transmembrane</keyword>
<dbReference type="OrthoDB" id="15655at2"/>
<evidence type="ECO:0000256" key="1">
    <source>
        <dbReference type="ARBA" id="ARBA00004370"/>
    </source>
</evidence>
<feature type="transmembrane region" description="Helical" evidence="6">
    <location>
        <begin position="6"/>
        <end position="24"/>
    </location>
</feature>
<dbReference type="Pfam" id="PF04930">
    <property type="entry name" value="FUN14"/>
    <property type="match status" value="1"/>
</dbReference>
<comment type="subcellular location">
    <subcellularLocation>
        <location evidence="1">Membrane</location>
    </subcellularLocation>
</comment>
<dbReference type="KEGG" id="hth:HTH_1870"/>
<sequence>MSLEGILADLGYGGFAGFVVGFAVRRVLNIFLMLMGLYILSLLWLKSKGIIDIHWSAFFGLFKGMFESFGTFVQELVRKLAFSGAFLGGFYIGFKM</sequence>
<evidence type="ECO:0000313" key="8">
    <source>
        <dbReference type="Proteomes" id="UP000002574"/>
    </source>
</evidence>
<dbReference type="AlphaFoldDB" id="D3DKG2"/>
<organism evidence="7 8">
    <name type="scientific">Hydrogenobacter thermophilus (strain DSM 6534 / IAM 12695 / TK-6)</name>
    <dbReference type="NCBI Taxonomy" id="608538"/>
    <lineage>
        <taxon>Bacteria</taxon>
        <taxon>Pseudomonadati</taxon>
        <taxon>Aquificota</taxon>
        <taxon>Aquificia</taxon>
        <taxon>Aquificales</taxon>
        <taxon>Aquificaceae</taxon>
        <taxon>Hydrogenobacter</taxon>
    </lineage>
</organism>
<evidence type="ECO:0008006" key="9">
    <source>
        <dbReference type="Google" id="ProtNLM"/>
    </source>
</evidence>
<dbReference type="GO" id="GO:0016020">
    <property type="term" value="C:membrane"/>
    <property type="evidence" value="ECO:0007669"/>
    <property type="project" value="UniProtKB-SubCell"/>
</dbReference>